<dbReference type="PROSITE" id="PS50984">
    <property type="entry name" value="TRUD"/>
    <property type="match status" value="1"/>
</dbReference>
<dbReference type="SUPFAM" id="SSF55120">
    <property type="entry name" value="Pseudouridine synthase"/>
    <property type="match status" value="1"/>
</dbReference>
<dbReference type="AlphaFoldDB" id="A0A9N9AZB2"/>
<dbReference type="OrthoDB" id="447290at2759"/>
<name>A0A9N9AZB2_9GLOM</name>
<evidence type="ECO:0000313" key="4">
    <source>
        <dbReference type="EMBL" id="CAG8549133.1"/>
    </source>
</evidence>
<dbReference type="InterPro" id="IPR042214">
    <property type="entry name" value="TruD_catalytic"/>
</dbReference>
<comment type="caution">
    <text evidence="4">The sequence shown here is derived from an EMBL/GenBank/DDBJ whole genome shotgun (WGS) entry which is preliminary data.</text>
</comment>
<keyword evidence="5" id="KW-1185">Reference proteome</keyword>
<sequence>MSKLQPQKKIRLNSGESASLILADSEDKTNDYQKNLSKDDKIFIKNEDKFEKFKTIREQEVGLTEYADASIPGFSAIVKQRQIDKSENIVHLTNFDIPKKVNDSEEKKSTGDETNKEIIEPKLTQDQIFLDMKSLLDEEIAQKVQKLLISNGKDPSFVDVKPEDDKVKRKAIHEFFKNHFGDKLNTETKEKAIRISMHTFKTKNDSRNRKKEDWESLGGPYCQFVLYKEKRDTMEAINFLCKALKVHSKVLSYAGTKDHRSVSVQKVTANKMKAEKLVELNPRLRDMKLGNFMYVKEGLKLGDLKGNHFIITLRDVKVDSEATIVRAMNVLKDRGFINYFGLQRFGTSSIATYNIGRALLQNNWEEAVDLILKPRPGDRPDQQKARQCWEENHDAKKALELFPKRCIAECNILSSFIKNGHNKDCAGAFLTLPRNLRLMYVHAYQSYIWNKMVSERIIHFGCDKPVIGDLVVIGDSDQSDQSYSIEAEDLDDDSIDAEDKKEIKVKILIEEDLPNYTIHDVVLPLPGHSVIYPNNYIFQKYRELMWIDRLDPRAMKRDIKDFSLPGDYRKIMGKPKHVTWKLFRYNDPNVPLSLTDLDILQGNSEPESIPDGEYLALRIHISLSTSQYATMALRELLKNSASAEFTTSSS</sequence>
<proteinExistence type="inferred from homology"/>
<evidence type="ECO:0000313" key="5">
    <source>
        <dbReference type="Proteomes" id="UP000789706"/>
    </source>
</evidence>
<dbReference type="Pfam" id="PF01142">
    <property type="entry name" value="TruD"/>
    <property type="match status" value="1"/>
</dbReference>
<evidence type="ECO:0000256" key="1">
    <source>
        <dbReference type="ARBA" id="ARBA00007953"/>
    </source>
</evidence>
<dbReference type="FunFam" id="3.30.2350.20:FF:000003">
    <property type="entry name" value="Pseudouridylate synthase 7 homolog"/>
    <property type="match status" value="1"/>
</dbReference>
<evidence type="ECO:0000256" key="2">
    <source>
        <dbReference type="ARBA" id="ARBA00023235"/>
    </source>
</evidence>
<evidence type="ECO:0000259" key="3">
    <source>
        <dbReference type="PROSITE" id="PS50984"/>
    </source>
</evidence>
<organism evidence="4 5">
    <name type="scientific">Diversispora eburnea</name>
    <dbReference type="NCBI Taxonomy" id="1213867"/>
    <lineage>
        <taxon>Eukaryota</taxon>
        <taxon>Fungi</taxon>
        <taxon>Fungi incertae sedis</taxon>
        <taxon>Mucoromycota</taxon>
        <taxon>Glomeromycotina</taxon>
        <taxon>Glomeromycetes</taxon>
        <taxon>Diversisporales</taxon>
        <taxon>Diversisporaceae</taxon>
        <taxon>Diversispora</taxon>
    </lineage>
</organism>
<dbReference type="GO" id="GO:0005634">
    <property type="term" value="C:nucleus"/>
    <property type="evidence" value="ECO:0007669"/>
    <property type="project" value="TreeGrafter"/>
</dbReference>
<dbReference type="CDD" id="cd02576">
    <property type="entry name" value="PseudoU_synth_ScPUS7"/>
    <property type="match status" value="1"/>
</dbReference>
<accession>A0A9N9AZB2</accession>
<reference evidence="4" key="1">
    <citation type="submission" date="2021-06" db="EMBL/GenBank/DDBJ databases">
        <authorList>
            <person name="Kallberg Y."/>
            <person name="Tangrot J."/>
            <person name="Rosling A."/>
        </authorList>
    </citation>
    <scope>NUCLEOTIDE SEQUENCE</scope>
    <source>
        <strain evidence="4">AZ414A</strain>
    </source>
</reference>
<dbReference type="Proteomes" id="UP000789706">
    <property type="component" value="Unassembled WGS sequence"/>
</dbReference>
<protein>
    <submittedName>
        <fullName evidence="4">11439_t:CDS:1</fullName>
    </submittedName>
</protein>
<dbReference type="PIRSF" id="PIRSF037016">
    <property type="entry name" value="Pseudouridin_synth_euk_prd"/>
    <property type="match status" value="1"/>
</dbReference>
<dbReference type="GO" id="GO:0003723">
    <property type="term" value="F:RNA binding"/>
    <property type="evidence" value="ECO:0007669"/>
    <property type="project" value="InterPro"/>
</dbReference>
<comment type="similarity">
    <text evidence="1">Belongs to the pseudouridine synthase TruD family.</text>
</comment>
<dbReference type="Gene3D" id="3.30.2350.20">
    <property type="entry name" value="TruD, catalytic domain"/>
    <property type="match status" value="2"/>
</dbReference>
<keyword evidence="2" id="KW-0413">Isomerase</keyword>
<dbReference type="InterPro" id="IPR001656">
    <property type="entry name" value="PsdUridine_synth_TruD"/>
</dbReference>
<dbReference type="EMBL" id="CAJVPK010000786">
    <property type="protein sequence ID" value="CAG8549133.1"/>
    <property type="molecule type" value="Genomic_DNA"/>
</dbReference>
<gene>
    <name evidence="4" type="ORF">DEBURN_LOCUS7010</name>
</gene>
<feature type="domain" description="TRUD" evidence="3">
    <location>
        <begin position="335"/>
        <end position="574"/>
    </location>
</feature>
<dbReference type="PANTHER" id="PTHR13326">
    <property type="entry name" value="TRNA PSEUDOURIDINE SYNTHASE D"/>
    <property type="match status" value="1"/>
</dbReference>
<dbReference type="GO" id="GO:0009982">
    <property type="term" value="F:pseudouridine synthase activity"/>
    <property type="evidence" value="ECO:0007669"/>
    <property type="project" value="InterPro"/>
</dbReference>
<dbReference type="PANTHER" id="PTHR13326:SF21">
    <property type="entry name" value="PSEUDOURIDYLATE SYNTHASE PUS7L"/>
    <property type="match status" value="1"/>
</dbReference>
<dbReference type="NCBIfam" id="TIGR00094">
    <property type="entry name" value="tRNA_TruD_broad"/>
    <property type="match status" value="1"/>
</dbReference>
<dbReference type="GO" id="GO:0001522">
    <property type="term" value="P:pseudouridine synthesis"/>
    <property type="evidence" value="ECO:0007669"/>
    <property type="project" value="InterPro"/>
</dbReference>
<dbReference type="InterPro" id="IPR020103">
    <property type="entry name" value="PsdUridine_synth_cat_dom_sf"/>
</dbReference>
<dbReference type="InterPro" id="IPR011760">
    <property type="entry name" value="PsdUridine_synth_TruD_insert"/>
</dbReference>